<evidence type="ECO:0000313" key="1">
    <source>
        <dbReference type="EMBL" id="GAJ07432.1"/>
    </source>
</evidence>
<feature type="non-terminal residue" evidence="1">
    <location>
        <position position="120"/>
    </location>
</feature>
<name>X1UV04_9ZZZZ</name>
<dbReference type="AlphaFoldDB" id="X1UV04"/>
<proteinExistence type="predicted"/>
<gene>
    <name evidence="1" type="ORF">S12H4_45218</name>
</gene>
<reference evidence="1" key="1">
    <citation type="journal article" date="2014" name="Front. Microbiol.">
        <title>High frequency of phylogenetically diverse reductive dehalogenase-homologous genes in deep subseafloor sedimentary metagenomes.</title>
        <authorList>
            <person name="Kawai M."/>
            <person name="Futagami T."/>
            <person name="Toyoda A."/>
            <person name="Takaki Y."/>
            <person name="Nishi S."/>
            <person name="Hori S."/>
            <person name="Arai W."/>
            <person name="Tsubouchi T."/>
            <person name="Morono Y."/>
            <person name="Uchiyama I."/>
            <person name="Ito T."/>
            <person name="Fujiyama A."/>
            <person name="Inagaki F."/>
            <person name="Takami H."/>
        </authorList>
    </citation>
    <scope>NUCLEOTIDE SEQUENCE</scope>
    <source>
        <strain evidence="1">Expedition CK06-06</strain>
    </source>
</reference>
<protein>
    <submittedName>
        <fullName evidence="1">Uncharacterized protein</fullName>
    </submittedName>
</protein>
<accession>X1UV04</accession>
<dbReference type="EMBL" id="BARW01027938">
    <property type="protein sequence ID" value="GAJ07432.1"/>
    <property type="molecule type" value="Genomic_DNA"/>
</dbReference>
<comment type="caution">
    <text evidence="1">The sequence shown here is derived from an EMBL/GenBank/DDBJ whole genome shotgun (WGS) entry which is preliminary data.</text>
</comment>
<organism evidence="1">
    <name type="scientific">marine sediment metagenome</name>
    <dbReference type="NCBI Taxonomy" id="412755"/>
    <lineage>
        <taxon>unclassified sequences</taxon>
        <taxon>metagenomes</taxon>
        <taxon>ecological metagenomes</taxon>
    </lineage>
</organism>
<sequence length="120" mass="12857">MEDGEIAVFFPSAQLADDLRDIDSSLRIAPTTALAVGDPRLKGGYPATPVPGLNPSNVFSNGETEVVNIDMVFGTPVKILSVNVTFMAGEDETAFSDRARIKWETPLMTLGVIDSENRTG</sequence>